<dbReference type="NCBIfam" id="TIGR00879">
    <property type="entry name" value="SP"/>
    <property type="match status" value="1"/>
</dbReference>
<evidence type="ECO:0000256" key="10">
    <source>
        <dbReference type="SAM" id="Phobius"/>
    </source>
</evidence>
<protein>
    <submittedName>
        <fullName evidence="12">General substrate transporter</fullName>
    </submittedName>
</protein>
<dbReference type="GeneID" id="19204993"/>
<sequence>MAHYSAFNIRVILALTLGSLTYGYAFSVISNTIGQPGFLTYFNLDSDPTYTDSIEGAINGLFNGGGIFGSITVGYTCNKYGRKATMIAAACVCIVGGALQSASVAIAMFLVARFIAGWGVGMMAVLIPIYQAEISPPASRGLLVGQHGAWLVTAYAIAGWVGVGTYYSPNLSFQWRFPLAVQCVWPLSLLCCSPWIPESPRWLLQQNRPEESWRIVAKLHVGASDDLYSDENSFARQEFHQMRTQVEADSKAWIAGGGFQQIFTKPSYRKRFAIGFFTQIAAESTGSMVVYNYMVVMYQQLGLSGGLVLILGALYVTVAASCNFLASLLMDRVGRVRLLLWGLTGCMLSLALQCAMEATYVGTTNRVGNSLGVFFIFCFIFFYASGIDATSFVYCSEIFPTQIRPQGMAFSIFGLFLSTVAYLEAGPTAIATIKWRYYLMFTILTAFNIVVVWRFFPETKGLSLEEINAQFGDEVAAERMDVSEPKSPFENDMGKADVEHSETPS</sequence>
<keyword evidence="5 10" id="KW-1133">Transmembrane helix</keyword>
<evidence type="ECO:0000256" key="6">
    <source>
        <dbReference type="ARBA" id="ARBA00023136"/>
    </source>
</evidence>
<evidence type="ECO:0000256" key="1">
    <source>
        <dbReference type="ARBA" id="ARBA00004141"/>
    </source>
</evidence>
<dbReference type="InterPro" id="IPR020846">
    <property type="entry name" value="MFS_dom"/>
</dbReference>
<dbReference type="AlphaFoldDB" id="A0A5M3MUI9"/>
<feature type="transmembrane region" description="Helical" evidence="10">
    <location>
        <begin position="12"/>
        <end position="34"/>
    </location>
</feature>
<dbReference type="KEGG" id="cput:CONPUDRAFT_163793"/>
<comment type="similarity">
    <text evidence="2 8">Belongs to the major facilitator superfamily. Sugar transporter (TC 2.A.1.1) family.</text>
</comment>
<dbReference type="InterPro" id="IPR005828">
    <property type="entry name" value="MFS_sugar_transport-like"/>
</dbReference>
<comment type="caution">
    <text evidence="12">The sequence shown here is derived from an EMBL/GenBank/DDBJ whole genome shotgun (WGS) entry which is preliminary data.</text>
</comment>
<feature type="transmembrane region" description="Helical" evidence="10">
    <location>
        <begin position="373"/>
        <end position="395"/>
    </location>
</feature>
<evidence type="ECO:0000256" key="5">
    <source>
        <dbReference type="ARBA" id="ARBA00022989"/>
    </source>
</evidence>
<dbReference type="GO" id="GO:0005351">
    <property type="term" value="F:carbohydrate:proton symporter activity"/>
    <property type="evidence" value="ECO:0007669"/>
    <property type="project" value="TreeGrafter"/>
</dbReference>
<dbReference type="Proteomes" id="UP000053558">
    <property type="component" value="Unassembled WGS sequence"/>
</dbReference>
<evidence type="ECO:0000313" key="13">
    <source>
        <dbReference type="Proteomes" id="UP000053558"/>
    </source>
</evidence>
<dbReference type="OrthoDB" id="6133115at2759"/>
<evidence type="ECO:0000256" key="4">
    <source>
        <dbReference type="ARBA" id="ARBA00022692"/>
    </source>
</evidence>
<dbReference type="EMBL" id="JH711576">
    <property type="protein sequence ID" value="EIW82710.1"/>
    <property type="molecule type" value="Genomic_DNA"/>
</dbReference>
<dbReference type="InterPro" id="IPR036259">
    <property type="entry name" value="MFS_trans_sf"/>
</dbReference>
<feature type="domain" description="Major facilitator superfamily (MFS) profile" evidence="11">
    <location>
        <begin position="11"/>
        <end position="460"/>
    </location>
</feature>
<dbReference type="PRINTS" id="PR00171">
    <property type="entry name" value="SUGRTRNSPORT"/>
</dbReference>
<reference evidence="13" key="1">
    <citation type="journal article" date="2012" name="Science">
        <title>The Paleozoic origin of enzymatic lignin decomposition reconstructed from 31 fungal genomes.</title>
        <authorList>
            <person name="Floudas D."/>
            <person name="Binder M."/>
            <person name="Riley R."/>
            <person name="Barry K."/>
            <person name="Blanchette R.A."/>
            <person name="Henrissat B."/>
            <person name="Martinez A.T."/>
            <person name="Otillar R."/>
            <person name="Spatafora J.W."/>
            <person name="Yadav J.S."/>
            <person name="Aerts A."/>
            <person name="Benoit I."/>
            <person name="Boyd A."/>
            <person name="Carlson A."/>
            <person name="Copeland A."/>
            <person name="Coutinho P.M."/>
            <person name="de Vries R.P."/>
            <person name="Ferreira P."/>
            <person name="Findley K."/>
            <person name="Foster B."/>
            <person name="Gaskell J."/>
            <person name="Glotzer D."/>
            <person name="Gorecki P."/>
            <person name="Heitman J."/>
            <person name="Hesse C."/>
            <person name="Hori C."/>
            <person name="Igarashi K."/>
            <person name="Jurgens J.A."/>
            <person name="Kallen N."/>
            <person name="Kersten P."/>
            <person name="Kohler A."/>
            <person name="Kuees U."/>
            <person name="Kumar T.K.A."/>
            <person name="Kuo A."/>
            <person name="LaButti K."/>
            <person name="Larrondo L.F."/>
            <person name="Lindquist E."/>
            <person name="Ling A."/>
            <person name="Lombard V."/>
            <person name="Lucas S."/>
            <person name="Lundell T."/>
            <person name="Martin R."/>
            <person name="McLaughlin D.J."/>
            <person name="Morgenstern I."/>
            <person name="Morin E."/>
            <person name="Murat C."/>
            <person name="Nagy L.G."/>
            <person name="Nolan M."/>
            <person name="Ohm R.A."/>
            <person name="Patyshakuliyeva A."/>
            <person name="Rokas A."/>
            <person name="Ruiz-Duenas F.J."/>
            <person name="Sabat G."/>
            <person name="Salamov A."/>
            <person name="Samejima M."/>
            <person name="Schmutz J."/>
            <person name="Slot J.C."/>
            <person name="St John F."/>
            <person name="Stenlid J."/>
            <person name="Sun H."/>
            <person name="Sun S."/>
            <person name="Syed K."/>
            <person name="Tsang A."/>
            <person name="Wiebenga A."/>
            <person name="Young D."/>
            <person name="Pisabarro A."/>
            <person name="Eastwood D.C."/>
            <person name="Martin F."/>
            <person name="Cullen D."/>
            <person name="Grigoriev I.V."/>
            <person name="Hibbett D.S."/>
        </authorList>
    </citation>
    <scope>NUCLEOTIDE SEQUENCE [LARGE SCALE GENOMIC DNA]</scope>
    <source>
        <strain evidence="13">RWD-64-598 SS2</strain>
    </source>
</reference>
<feature type="transmembrane region" description="Helical" evidence="10">
    <location>
        <begin position="114"/>
        <end position="130"/>
    </location>
</feature>
<keyword evidence="4 10" id="KW-0812">Transmembrane</keyword>
<dbReference type="InterPro" id="IPR003663">
    <property type="entry name" value="Sugar/inositol_transpt"/>
</dbReference>
<feature type="transmembrane region" description="Helical" evidence="10">
    <location>
        <begin position="437"/>
        <end position="456"/>
    </location>
</feature>
<evidence type="ECO:0000256" key="9">
    <source>
        <dbReference type="SAM" id="MobiDB-lite"/>
    </source>
</evidence>
<feature type="transmembrane region" description="Helical" evidence="10">
    <location>
        <begin position="338"/>
        <end position="361"/>
    </location>
</feature>
<feature type="transmembrane region" description="Helical" evidence="10">
    <location>
        <begin position="272"/>
        <end position="294"/>
    </location>
</feature>
<dbReference type="Gene3D" id="1.20.1250.20">
    <property type="entry name" value="MFS general substrate transporter like domains"/>
    <property type="match status" value="1"/>
</dbReference>
<feature type="region of interest" description="Disordered" evidence="9">
    <location>
        <begin position="481"/>
        <end position="505"/>
    </location>
</feature>
<comment type="subcellular location">
    <subcellularLocation>
        <location evidence="1">Membrane</location>
        <topology evidence="1">Multi-pass membrane protein</topology>
    </subcellularLocation>
</comment>
<dbReference type="PANTHER" id="PTHR48022">
    <property type="entry name" value="PLASTIDIC GLUCOSE TRANSPORTER 4"/>
    <property type="match status" value="1"/>
</dbReference>
<dbReference type="PANTHER" id="PTHR48022:SF38">
    <property type="entry name" value="MAJOR FACILITATOR SUPERFAMILY (MFS) PROFILE DOMAIN-CONTAINING PROTEIN-RELATED"/>
    <property type="match status" value="1"/>
</dbReference>
<evidence type="ECO:0000256" key="8">
    <source>
        <dbReference type="RuleBase" id="RU003346"/>
    </source>
</evidence>
<dbReference type="GO" id="GO:0016020">
    <property type="term" value="C:membrane"/>
    <property type="evidence" value="ECO:0007669"/>
    <property type="project" value="UniProtKB-SubCell"/>
</dbReference>
<feature type="transmembrane region" description="Helical" evidence="10">
    <location>
        <begin position="54"/>
        <end position="75"/>
    </location>
</feature>
<gene>
    <name evidence="12" type="ORF">CONPUDRAFT_163793</name>
</gene>
<dbReference type="Pfam" id="PF00083">
    <property type="entry name" value="Sugar_tr"/>
    <property type="match status" value="1"/>
</dbReference>
<accession>A0A5M3MUI9</accession>
<keyword evidence="6 10" id="KW-0472">Membrane</keyword>
<keyword evidence="13" id="KW-1185">Reference proteome</keyword>
<dbReference type="OMA" id="WAAFLNW"/>
<dbReference type="RefSeq" id="XP_007766695.1">
    <property type="nucleotide sequence ID" value="XM_007768505.1"/>
</dbReference>
<feature type="transmembrane region" description="Helical" evidence="10">
    <location>
        <begin position="306"/>
        <end position="326"/>
    </location>
</feature>
<organism evidence="12 13">
    <name type="scientific">Coniophora puteana (strain RWD-64-598)</name>
    <name type="common">Brown rot fungus</name>
    <dbReference type="NCBI Taxonomy" id="741705"/>
    <lineage>
        <taxon>Eukaryota</taxon>
        <taxon>Fungi</taxon>
        <taxon>Dikarya</taxon>
        <taxon>Basidiomycota</taxon>
        <taxon>Agaricomycotina</taxon>
        <taxon>Agaricomycetes</taxon>
        <taxon>Agaricomycetidae</taxon>
        <taxon>Boletales</taxon>
        <taxon>Coniophorineae</taxon>
        <taxon>Coniophoraceae</taxon>
        <taxon>Coniophora</taxon>
    </lineage>
</organism>
<evidence type="ECO:0000256" key="2">
    <source>
        <dbReference type="ARBA" id="ARBA00010992"/>
    </source>
</evidence>
<dbReference type="SUPFAM" id="SSF103473">
    <property type="entry name" value="MFS general substrate transporter"/>
    <property type="match status" value="1"/>
</dbReference>
<feature type="transmembrane region" description="Helical" evidence="10">
    <location>
        <begin position="142"/>
        <end position="163"/>
    </location>
</feature>
<comment type="catalytic activity">
    <reaction evidence="7">
        <text>myo-inositol(out) + H(+)(out) = myo-inositol(in) + H(+)(in)</text>
        <dbReference type="Rhea" id="RHEA:60364"/>
        <dbReference type="ChEBI" id="CHEBI:15378"/>
        <dbReference type="ChEBI" id="CHEBI:17268"/>
    </reaction>
</comment>
<feature type="transmembrane region" description="Helical" evidence="10">
    <location>
        <begin position="407"/>
        <end position="425"/>
    </location>
</feature>
<name>A0A5M3MUI9_CONPW</name>
<evidence type="ECO:0000313" key="12">
    <source>
        <dbReference type="EMBL" id="EIW82710.1"/>
    </source>
</evidence>
<keyword evidence="3 8" id="KW-0813">Transport</keyword>
<evidence type="ECO:0000256" key="3">
    <source>
        <dbReference type="ARBA" id="ARBA00022448"/>
    </source>
</evidence>
<dbReference type="PROSITE" id="PS50850">
    <property type="entry name" value="MFS"/>
    <property type="match status" value="1"/>
</dbReference>
<evidence type="ECO:0000259" key="11">
    <source>
        <dbReference type="PROSITE" id="PS50850"/>
    </source>
</evidence>
<proteinExistence type="inferred from homology"/>
<evidence type="ECO:0000256" key="7">
    <source>
        <dbReference type="ARBA" id="ARBA00049119"/>
    </source>
</evidence>
<dbReference type="InterPro" id="IPR050360">
    <property type="entry name" value="MFS_Sugar_Transporters"/>
</dbReference>